<evidence type="ECO:0000256" key="2">
    <source>
        <dbReference type="ARBA" id="ARBA00022801"/>
    </source>
</evidence>
<evidence type="ECO:0000256" key="1">
    <source>
        <dbReference type="ARBA" id="ARBA00022729"/>
    </source>
</evidence>
<dbReference type="EMBL" id="SOQW01000005">
    <property type="protein sequence ID" value="TDX90306.1"/>
    <property type="molecule type" value="Genomic_DNA"/>
</dbReference>
<dbReference type="PANTHER" id="PTHR39431:SF1">
    <property type="entry name" value="FRPA_C-RELATED PROTEIN"/>
    <property type="match status" value="1"/>
</dbReference>
<organism evidence="6 8">
    <name type="scientific">Chryseobacterium daecheongense</name>
    <dbReference type="NCBI Taxonomy" id="192389"/>
    <lineage>
        <taxon>Bacteria</taxon>
        <taxon>Pseudomonadati</taxon>
        <taxon>Bacteroidota</taxon>
        <taxon>Flavobacteriia</taxon>
        <taxon>Flavobacteriales</taxon>
        <taxon>Weeksellaceae</taxon>
        <taxon>Chryseobacterium group</taxon>
        <taxon>Chryseobacterium</taxon>
    </lineage>
</organism>
<reference evidence="7 9" key="2">
    <citation type="submission" date="2019-03" db="EMBL/GenBank/DDBJ databases">
        <title>Genomic Encyclopedia of Archaeal and Bacterial Type Strains, Phase II (KMG-II): from individual species to whole genera.</title>
        <authorList>
            <person name="Goeker M."/>
        </authorList>
    </citation>
    <scope>NUCLEOTIDE SEQUENCE [LARGE SCALE GENOMIC DNA]</scope>
    <source>
        <strain evidence="7 9">DSM 15235</strain>
    </source>
</reference>
<evidence type="ECO:0000313" key="8">
    <source>
        <dbReference type="Proteomes" id="UP000269375"/>
    </source>
</evidence>
<dbReference type="InterPro" id="IPR026444">
    <property type="entry name" value="Secre_tail"/>
</dbReference>
<keyword evidence="3" id="KW-0326">Glycosidase</keyword>
<proteinExistence type="predicted"/>
<dbReference type="Gene3D" id="3.20.20.80">
    <property type="entry name" value="Glycosidases"/>
    <property type="match status" value="1"/>
</dbReference>
<keyword evidence="9" id="KW-1185">Reference proteome</keyword>
<dbReference type="GO" id="GO:0009341">
    <property type="term" value="C:beta-galactosidase complex"/>
    <property type="evidence" value="ECO:0007669"/>
    <property type="project" value="InterPro"/>
</dbReference>
<accession>A0A3N0W744</accession>
<dbReference type="Pfam" id="PF02449">
    <property type="entry name" value="Glyco_hydro_42"/>
    <property type="match status" value="1"/>
</dbReference>
<dbReference type="GO" id="GO:0005975">
    <property type="term" value="P:carbohydrate metabolic process"/>
    <property type="evidence" value="ECO:0007669"/>
    <property type="project" value="InterPro"/>
</dbReference>
<sequence>MRNTYLQIKCFYLIIFVIFFNISFSQTNTFQIGVLAPPSMKANFRAVPADYNNDGYADMSVKTSGGYWLIDYADSNPNSPNNGFGSWDASYPEYGGDDAIPVPGDYDGDGKLDLAVKTDSGLWLIDYAIDGFGGWAPLINFNYGGSDAIPVPGYYDDDDMTDIAVKTDSGQWRIDLAYNGFGSWDIDLTQYGGHEARPVPADYNNDGITDLAVKRDNGEWLIDYAVISAPNSGFGGWEEIISTNWLADTIPVPADYDGDGFADIAVKEGEKWKIDYAGDGFGNFIQIYDQYGGADYYPVPADYDHDNKSDLSVISLSTGSWLVDESITGLGGWDYNLLLGNYTDYNYLLGPTLSYYYNDLIKFQKVKDAYVDFLVAPDIMFSSNNYAKIYAYLELAKKSSLKVFLSGYNIASYQNPDGLPAYKQELLSRFKNDLPTGLDQAVMGIFLGDEPRVVDYDNVKKWTDFFKLNFPENPLYYNLFPRYWDVPQNDAEYENYLNTYINANETDFVSFDHYPLKNNEPFKTDFFYNMKVFKDNLGNNRPFWFVVQSHNGIFGNFTTAPYEPKLKFITSSAIAYGAKGLVYWSYVNGIDEYPSTYSSVQKVNRYLKEVIGPVIMTSEHIATLHKSDTYMNLGRPFGSDELVASNNTGVIKDVNNDNILLSLYQKAGAISTDTEYYIWVVNKDITTSAFSTTLSFGGQYFRSYISPRVDSYISPNNSFGTIPKLFNTVTNTTTITIPELLPGEGVMLKLIKRDLIPLENEILSKTMNKAEAKNLKDESLTDLSFKIYPNPAGDFINIQTNDEITSISVYSNSGQKIINFEKNVKQLDIRNIPSGAYILEIKTKNKTRTENFIKK</sequence>
<dbReference type="SUPFAM" id="SSF51445">
    <property type="entry name" value="(Trans)glycosidases"/>
    <property type="match status" value="1"/>
</dbReference>
<dbReference type="GO" id="GO:0004565">
    <property type="term" value="F:beta-galactosidase activity"/>
    <property type="evidence" value="ECO:0007669"/>
    <property type="project" value="InterPro"/>
</dbReference>
<gene>
    <name evidence="7" type="ORF">BCF50_3497</name>
    <name evidence="6" type="ORF">EGI05_08165</name>
</gene>
<keyword evidence="2" id="KW-0378">Hydrolase</keyword>
<evidence type="ECO:0000313" key="9">
    <source>
        <dbReference type="Proteomes" id="UP000295709"/>
    </source>
</evidence>
<evidence type="ECO:0000259" key="5">
    <source>
        <dbReference type="Pfam" id="PF18962"/>
    </source>
</evidence>
<evidence type="ECO:0000313" key="6">
    <source>
        <dbReference type="EMBL" id="ROI00833.1"/>
    </source>
</evidence>
<protein>
    <submittedName>
        <fullName evidence="7">Secreted protein (Por secretion system target)</fullName>
    </submittedName>
    <submittedName>
        <fullName evidence="6">T9SS C-terminal target domain-containing protein</fullName>
    </submittedName>
</protein>
<dbReference type="InterPro" id="IPR013529">
    <property type="entry name" value="Glyco_hydro_42_N"/>
</dbReference>
<evidence type="ECO:0000256" key="3">
    <source>
        <dbReference type="ARBA" id="ARBA00023295"/>
    </source>
</evidence>
<dbReference type="InterPro" id="IPR028994">
    <property type="entry name" value="Integrin_alpha_N"/>
</dbReference>
<dbReference type="SUPFAM" id="SSF69318">
    <property type="entry name" value="Integrin alpha N-terminal domain"/>
    <property type="match status" value="1"/>
</dbReference>
<name>A0A3N0W744_9FLAO</name>
<dbReference type="Proteomes" id="UP000269375">
    <property type="component" value="Unassembled WGS sequence"/>
</dbReference>
<feature type="domain" description="Glycoside hydrolase family 42 N-terminal" evidence="4">
    <location>
        <begin position="495"/>
        <end position="588"/>
    </location>
</feature>
<evidence type="ECO:0000259" key="4">
    <source>
        <dbReference type="Pfam" id="PF02449"/>
    </source>
</evidence>
<dbReference type="OrthoDB" id="9772095at2"/>
<dbReference type="RefSeq" id="WP_123262517.1">
    <property type="nucleotide sequence ID" value="NZ_RJTX01000001.1"/>
</dbReference>
<dbReference type="Proteomes" id="UP000295709">
    <property type="component" value="Unassembled WGS sequence"/>
</dbReference>
<dbReference type="NCBIfam" id="TIGR04183">
    <property type="entry name" value="Por_Secre_tail"/>
    <property type="match status" value="1"/>
</dbReference>
<reference evidence="6 8" key="1">
    <citation type="submission" date="2018-11" db="EMBL/GenBank/DDBJ databases">
        <title>Proposal to divide the Flavobacteriaceae and reorganize its genera based on Amino Acid Identity values calculated from whole genome sequences.</title>
        <authorList>
            <person name="Nicholson A.C."/>
            <person name="Gulvik C.A."/>
            <person name="Whitney A.M."/>
            <person name="Humrighouse B.W."/>
            <person name="Bell M."/>
            <person name="Holmes B."/>
            <person name="Steigerwalt A."/>
            <person name="Villarma A."/>
            <person name="Sheth M."/>
            <person name="Batra D."/>
            <person name="Pryor J."/>
            <person name="Bernardet J.-F."/>
            <person name="Hugo C."/>
            <person name="Kampfer P."/>
            <person name="Newman J."/>
            <person name="Mcquiston J.R."/>
        </authorList>
    </citation>
    <scope>NUCLEOTIDE SEQUENCE [LARGE SCALE GENOMIC DNA]</scope>
    <source>
        <strain evidence="6 8">DSM 15235</strain>
    </source>
</reference>
<comment type="caution">
    <text evidence="6">The sequence shown here is derived from an EMBL/GenBank/DDBJ whole genome shotgun (WGS) entry which is preliminary data.</text>
</comment>
<keyword evidence="1" id="KW-0732">Signal</keyword>
<dbReference type="EMBL" id="RJTX01000001">
    <property type="protein sequence ID" value="ROI00833.1"/>
    <property type="molecule type" value="Genomic_DNA"/>
</dbReference>
<dbReference type="InterPro" id="IPR017853">
    <property type="entry name" value="GH"/>
</dbReference>
<feature type="domain" description="Secretion system C-terminal sorting" evidence="5">
    <location>
        <begin position="787"/>
        <end position="852"/>
    </location>
</feature>
<dbReference type="PANTHER" id="PTHR39431">
    <property type="entry name" value="FRPA/C-RELATED PROTEIN"/>
    <property type="match status" value="1"/>
</dbReference>
<dbReference type="Pfam" id="PF18962">
    <property type="entry name" value="Por_Secre_tail"/>
    <property type="match status" value="1"/>
</dbReference>
<evidence type="ECO:0000313" key="7">
    <source>
        <dbReference type="EMBL" id="TDX90306.1"/>
    </source>
</evidence>
<dbReference type="AlphaFoldDB" id="A0A3N0W744"/>